<evidence type="ECO:0008006" key="4">
    <source>
        <dbReference type="Google" id="ProtNLM"/>
    </source>
</evidence>
<accession>A0ABV7PPK4</accession>
<feature type="compositionally biased region" description="Basic and acidic residues" evidence="1">
    <location>
        <begin position="1"/>
        <end position="10"/>
    </location>
</feature>
<dbReference type="RefSeq" id="WP_312547852.1">
    <property type="nucleotide sequence ID" value="NZ_JBHRVV010000001.1"/>
</dbReference>
<comment type="caution">
    <text evidence="2">The sequence shown here is derived from an EMBL/GenBank/DDBJ whole genome shotgun (WGS) entry which is preliminary data.</text>
</comment>
<proteinExistence type="predicted"/>
<feature type="region of interest" description="Disordered" evidence="1">
    <location>
        <begin position="1"/>
        <end position="20"/>
    </location>
</feature>
<evidence type="ECO:0000256" key="1">
    <source>
        <dbReference type="SAM" id="MobiDB-lite"/>
    </source>
</evidence>
<name>A0ABV7PPK4_9BURK</name>
<evidence type="ECO:0000313" key="3">
    <source>
        <dbReference type="Proteomes" id="UP001595665"/>
    </source>
</evidence>
<dbReference type="EMBL" id="JBHRVV010000001">
    <property type="protein sequence ID" value="MFC3460090.1"/>
    <property type="molecule type" value="Genomic_DNA"/>
</dbReference>
<keyword evidence="3" id="KW-1185">Reference proteome</keyword>
<dbReference type="Proteomes" id="UP001595665">
    <property type="component" value="Unassembled WGS sequence"/>
</dbReference>
<organism evidence="2 3">
    <name type="scientific">Massilia haematophila</name>
    <dbReference type="NCBI Taxonomy" id="457923"/>
    <lineage>
        <taxon>Bacteria</taxon>
        <taxon>Pseudomonadati</taxon>
        <taxon>Pseudomonadota</taxon>
        <taxon>Betaproteobacteria</taxon>
        <taxon>Burkholderiales</taxon>
        <taxon>Oxalobacteraceae</taxon>
        <taxon>Telluria group</taxon>
        <taxon>Massilia</taxon>
    </lineage>
</organism>
<protein>
    <recommendedName>
        <fullName evidence="4">Tat pathway signal protein</fullName>
    </recommendedName>
</protein>
<evidence type="ECO:0000313" key="2">
    <source>
        <dbReference type="EMBL" id="MFC3460090.1"/>
    </source>
</evidence>
<gene>
    <name evidence="2" type="ORF">ACFOPH_17805</name>
</gene>
<reference evidence="3" key="1">
    <citation type="journal article" date="2019" name="Int. J. Syst. Evol. Microbiol.">
        <title>The Global Catalogue of Microorganisms (GCM) 10K type strain sequencing project: providing services to taxonomists for standard genome sequencing and annotation.</title>
        <authorList>
            <consortium name="The Broad Institute Genomics Platform"/>
            <consortium name="The Broad Institute Genome Sequencing Center for Infectious Disease"/>
            <person name="Wu L."/>
            <person name="Ma J."/>
        </authorList>
    </citation>
    <scope>NUCLEOTIDE SEQUENCE [LARGE SCALE GENOMIC DNA]</scope>
    <source>
        <strain evidence="3">CCM 7480</strain>
    </source>
</reference>
<sequence>MEDQADRKPTMPEAQGPHDAAQLDARGAARRRFTRAGVGAAGVILTLHSQVGMAADELLPCASPSGFMSIKTASHNPQNSCTNNRSHGYWKNHGSAWMSSTGTSPDTRFGDVLAARGNYAGLADYTLMQVLARPKEAKEIKNIDRNNVAMQIVTALLNARSSARSGIPSVLPEDKVVAMWDEFTLTNGYKPTGSATPWTGAQIAGYLETTFR</sequence>